<keyword evidence="6" id="KW-0812">Transmembrane</keyword>
<evidence type="ECO:0000256" key="7">
    <source>
        <dbReference type="ARBA" id="ARBA00022927"/>
    </source>
</evidence>
<dbReference type="SUPFAM" id="SSF103054">
    <property type="entry name" value="General secretion pathway protein M, EpsM"/>
    <property type="match status" value="1"/>
</dbReference>
<evidence type="ECO:0000256" key="6">
    <source>
        <dbReference type="ARBA" id="ARBA00022692"/>
    </source>
</evidence>
<evidence type="ECO:0000256" key="8">
    <source>
        <dbReference type="ARBA" id="ARBA00022989"/>
    </source>
</evidence>
<protein>
    <submittedName>
        <fullName evidence="10">Type II secretion system protein GspM</fullName>
    </submittedName>
</protein>
<dbReference type="Pfam" id="PF04612">
    <property type="entry name" value="T2SSM"/>
    <property type="match status" value="1"/>
</dbReference>
<comment type="similarity">
    <text evidence="2">Belongs to the GSP M family.</text>
</comment>
<dbReference type="EMBL" id="JBHSGG010000048">
    <property type="protein sequence ID" value="MFC4729616.1"/>
    <property type="molecule type" value="Genomic_DNA"/>
</dbReference>
<accession>A0ABV9NMU9</accession>
<evidence type="ECO:0000256" key="4">
    <source>
        <dbReference type="ARBA" id="ARBA00022475"/>
    </source>
</evidence>
<dbReference type="RefSeq" id="WP_377005644.1">
    <property type="nucleotide sequence ID" value="NZ_JBHSGG010000048.1"/>
</dbReference>
<evidence type="ECO:0000313" key="11">
    <source>
        <dbReference type="Proteomes" id="UP001595892"/>
    </source>
</evidence>
<dbReference type="InterPro" id="IPR023229">
    <property type="entry name" value="T2SS_M_periplasmic_sf"/>
</dbReference>
<name>A0ABV9NMU9_9GAMM</name>
<evidence type="ECO:0000256" key="3">
    <source>
        <dbReference type="ARBA" id="ARBA00022448"/>
    </source>
</evidence>
<keyword evidence="5" id="KW-0997">Cell inner membrane</keyword>
<evidence type="ECO:0000256" key="1">
    <source>
        <dbReference type="ARBA" id="ARBA00004377"/>
    </source>
</evidence>
<keyword evidence="3" id="KW-0813">Transport</keyword>
<evidence type="ECO:0000256" key="2">
    <source>
        <dbReference type="ARBA" id="ARBA00010637"/>
    </source>
</evidence>
<proteinExistence type="inferred from homology"/>
<keyword evidence="8" id="KW-1133">Transmembrane helix</keyword>
<keyword evidence="9" id="KW-0472">Membrane</keyword>
<comment type="subcellular location">
    <subcellularLocation>
        <location evidence="1">Cell inner membrane</location>
        <topology evidence="1">Single-pass membrane protein</topology>
    </subcellularLocation>
</comment>
<evidence type="ECO:0000313" key="10">
    <source>
        <dbReference type="EMBL" id="MFC4729616.1"/>
    </source>
</evidence>
<reference evidence="11" key="1">
    <citation type="journal article" date="2019" name="Int. J. Syst. Evol. Microbiol.">
        <title>The Global Catalogue of Microorganisms (GCM) 10K type strain sequencing project: providing services to taxonomists for standard genome sequencing and annotation.</title>
        <authorList>
            <consortium name="The Broad Institute Genomics Platform"/>
            <consortium name="The Broad Institute Genome Sequencing Center for Infectious Disease"/>
            <person name="Wu L."/>
            <person name="Ma J."/>
        </authorList>
    </citation>
    <scope>NUCLEOTIDE SEQUENCE [LARGE SCALE GENOMIC DNA]</scope>
    <source>
        <strain evidence="11">CGMCC 1.13574</strain>
    </source>
</reference>
<dbReference type="Gene3D" id="3.30.1360.100">
    <property type="entry name" value="General secretion pathway protein M, EpsM"/>
    <property type="match status" value="1"/>
</dbReference>
<keyword evidence="11" id="KW-1185">Reference proteome</keyword>
<keyword evidence="7" id="KW-0653">Protein transport</keyword>
<dbReference type="InterPro" id="IPR007690">
    <property type="entry name" value="T2SS_GspM"/>
</dbReference>
<comment type="caution">
    <text evidence="10">The sequence shown here is derived from an EMBL/GenBank/DDBJ whole genome shotgun (WGS) entry which is preliminary data.</text>
</comment>
<gene>
    <name evidence="10" type="primary">gspM</name>
    <name evidence="10" type="ORF">ACFO3Q_15710</name>
</gene>
<evidence type="ECO:0000256" key="9">
    <source>
        <dbReference type="ARBA" id="ARBA00023136"/>
    </source>
</evidence>
<sequence>MSRLDALSARDRRVLAWGAAVAVLVLGWAWLLDPLLASREALRGQAAANARDLAWMRPLAGRLAAQGPAATAPADGRSLLARVDAGLREAGLASALAAVEPQGAGSVRVRLADADFDALVAWMEGAVAQGARIEEWSAQRSGAGRVDARLLLREGAP</sequence>
<organism evidence="10 11">
    <name type="scientific">Coralloluteibacterium thermophilum</name>
    <dbReference type="NCBI Taxonomy" id="2707049"/>
    <lineage>
        <taxon>Bacteria</taxon>
        <taxon>Pseudomonadati</taxon>
        <taxon>Pseudomonadota</taxon>
        <taxon>Gammaproteobacteria</taxon>
        <taxon>Lysobacterales</taxon>
        <taxon>Lysobacteraceae</taxon>
        <taxon>Coralloluteibacterium</taxon>
    </lineage>
</organism>
<dbReference type="Proteomes" id="UP001595892">
    <property type="component" value="Unassembled WGS sequence"/>
</dbReference>
<keyword evidence="4" id="KW-1003">Cell membrane</keyword>
<evidence type="ECO:0000256" key="5">
    <source>
        <dbReference type="ARBA" id="ARBA00022519"/>
    </source>
</evidence>